<reference evidence="2 3" key="1">
    <citation type="submission" date="2015-07" db="EMBL/GenBank/DDBJ databases">
        <title>High-quality genome of monoxenous trypanosomatid Leptomonas pyrrhocoris.</title>
        <authorList>
            <person name="Flegontov P."/>
            <person name="Butenko A."/>
            <person name="Firsov S."/>
            <person name="Vlcek C."/>
            <person name="Logacheva M.D."/>
            <person name="Field M."/>
            <person name="Filatov D."/>
            <person name="Flegontova O."/>
            <person name="Gerasimov E."/>
            <person name="Jackson A.P."/>
            <person name="Kelly S."/>
            <person name="Opperdoes F."/>
            <person name="O'Reilly A."/>
            <person name="Votypka J."/>
            <person name="Yurchenko V."/>
            <person name="Lukes J."/>
        </authorList>
    </citation>
    <scope>NUCLEOTIDE SEQUENCE [LARGE SCALE GENOMIC DNA]</scope>
    <source>
        <strain evidence="2">H10</strain>
    </source>
</reference>
<keyword evidence="3" id="KW-1185">Reference proteome</keyword>
<evidence type="ECO:0000313" key="3">
    <source>
        <dbReference type="Proteomes" id="UP000037923"/>
    </source>
</evidence>
<dbReference type="OrthoDB" id="266132at2759"/>
<organism evidence="2 3">
    <name type="scientific">Leptomonas pyrrhocoris</name>
    <name type="common">Firebug parasite</name>
    <dbReference type="NCBI Taxonomy" id="157538"/>
    <lineage>
        <taxon>Eukaryota</taxon>
        <taxon>Discoba</taxon>
        <taxon>Euglenozoa</taxon>
        <taxon>Kinetoplastea</taxon>
        <taxon>Metakinetoplastina</taxon>
        <taxon>Trypanosomatida</taxon>
        <taxon>Trypanosomatidae</taxon>
        <taxon>Leishmaniinae</taxon>
        <taxon>Leptomonas</taxon>
    </lineage>
</organism>
<dbReference type="OMA" id="ETQCQAI"/>
<protein>
    <submittedName>
        <fullName evidence="2">Uncharacterized protein</fullName>
    </submittedName>
</protein>
<sequence>MEQAQEQRTRQSSAAADAKSCLADEEAFNSVRQAALVLFKQRTKDLTRLASVEAQSQKIEAELQQAQTSVAQLSAQQAALDAQVEDEQQRVRQREGRLAELHGALVQLDEEQRTFKKLQQAAEAAIGAATTFIVRFTSADGRLFQLLALAKERVGGRNARELQIVATQIQQKLTDAVEQKQRLLSGPCCLPSGALASPFAVVADVPPSSAVTGSQQDAVKAFGAVMQGWMTQAEPWSRHRELTGVVAALRCLLQWVTEDTEADPEETFAVGEAGANQTASVWPPLPQCPAVALAEDVFLHLPEVELEKVMEEQVHAPVKALRAFFDQLTATCVRDRICLPPEVAAVFTALETTVVEGWTSLVAQRHQWAEKVEDAASATELAAAAAQSLLRARTELQAQSESCEQLRNALAQRLSEVETGKELQLGNYAAAWQKGWRTLSAQRASLLAAQRAVDARVTEAAHNDALLKSEAEAHAAAVEVSKRAVQEQQRKLSAAQALLDEASTQKAALEEELAAAQQTEREAQRQLEALLSHPQKPAAEGEMQSAVLSENCTAPDTLLGVTERVRPSAAAALQSVPACPDVYKIWASDVEAQKQHLADDDVLAALFMAAPCGDPTELSGNMTDGATRQSVRRACTAALQHVATAVLRLPAELLMPDVLDDDLLSRLSCLTALAAEEESMRTSAAAHRTFVAEAQAEMRLLRQELTAGV</sequence>
<dbReference type="RefSeq" id="XP_015657497.1">
    <property type="nucleotide sequence ID" value="XM_015803672.1"/>
</dbReference>
<accession>A0A0N0VEQ5</accession>
<feature type="coiled-coil region" evidence="1">
    <location>
        <begin position="485"/>
        <end position="533"/>
    </location>
</feature>
<gene>
    <name evidence="2" type="ORF">ABB37_05591</name>
</gene>
<dbReference type="GeneID" id="26905881"/>
<dbReference type="AlphaFoldDB" id="A0A0N0VEQ5"/>
<evidence type="ECO:0000256" key="1">
    <source>
        <dbReference type="SAM" id="Coils"/>
    </source>
</evidence>
<evidence type="ECO:0000313" key="2">
    <source>
        <dbReference type="EMBL" id="KPA79058.1"/>
    </source>
</evidence>
<comment type="caution">
    <text evidence="2">The sequence shown here is derived from an EMBL/GenBank/DDBJ whole genome shotgun (WGS) entry which is preliminary data.</text>
</comment>
<dbReference type="EMBL" id="LGTL01000011">
    <property type="protein sequence ID" value="KPA79058.1"/>
    <property type="molecule type" value="Genomic_DNA"/>
</dbReference>
<dbReference type="Proteomes" id="UP000037923">
    <property type="component" value="Unassembled WGS sequence"/>
</dbReference>
<name>A0A0N0VEQ5_LEPPY</name>
<proteinExistence type="predicted"/>
<feature type="coiled-coil region" evidence="1">
    <location>
        <begin position="49"/>
        <end position="128"/>
    </location>
</feature>
<dbReference type="VEuPathDB" id="TriTrypDB:LpyrH10_11_0560"/>
<keyword evidence="1" id="KW-0175">Coiled coil</keyword>